<dbReference type="Proteomes" id="UP000435649">
    <property type="component" value="Unassembled WGS sequence"/>
</dbReference>
<evidence type="ECO:0000256" key="3">
    <source>
        <dbReference type="ARBA" id="ARBA00022475"/>
    </source>
</evidence>
<evidence type="ECO:0000256" key="5">
    <source>
        <dbReference type="ARBA" id="ARBA00022989"/>
    </source>
</evidence>
<feature type="transmembrane region" description="Helical" evidence="7">
    <location>
        <begin position="41"/>
        <end position="64"/>
    </location>
</feature>
<evidence type="ECO:0000313" key="9">
    <source>
        <dbReference type="Proteomes" id="UP000435649"/>
    </source>
</evidence>
<sequence length="205" mass="22515">MEWTKILENTVYLLALLNPASKVLFLSTYEPSLTSKQVFELSWKSSLAALGILVSFAIIGQFVLKDIFRIDMYSLKITGGFVLFFVGWTAVNQGRFFQKREHDMREDFNELSIVPLAAPLIAGPGTITVAISFAAEYGHAACITALTLALALNFVFMLFSLPVGRLLRFLHLVGPLIRITGLIVAAVAIQIILSGASEWLKSAGF</sequence>
<evidence type="ECO:0000256" key="2">
    <source>
        <dbReference type="ARBA" id="ARBA00009784"/>
    </source>
</evidence>
<feature type="transmembrane region" description="Helical" evidence="7">
    <location>
        <begin position="169"/>
        <end position="193"/>
    </location>
</feature>
<comment type="subcellular location">
    <subcellularLocation>
        <location evidence="1 7">Cell membrane</location>
        <topology evidence="1 7">Multi-pass membrane protein</topology>
    </subcellularLocation>
</comment>
<feature type="transmembrane region" description="Helical" evidence="7">
    <location>
        <begin position="140"/>
        <end position="163"/>
    </location>
</feature>
<dbReference type="EMBL" id="VUNS01000027">
    <property type="protein sequence ID" value="MST99006.1"/>
    <property type="molecule type" value="Genomic_DNA"/>
</dbReference>
<name>A0A844G6M9_9BACT</name>
<dbReference type="InterPro" id="IPR002771">
    <property type="entry name" value="Multi_antbiot-R_MarC"/>
</dbReference>
<keyword evidence="6 7" id="KW-0472">Membrane</keyword>
<dbReference type="RefSeq" id="WP_106054305.1">
    <property type="nucleotide sequence ID" value="NZ_CALXOB010000017.1"/>
</dbReference>
<feature type="transmembrane region" description="Helical" evidence="7">
    <location>
        <begin position="111"/>
        <end position="133"/>
    </location>
</feature>
<dbReference type="Pfam" id="PF01914">
    <property type="entry name" value="MarC"/>
    <property type="match status" value="1"/>
</dbReference>
<protein>
    <recommendedName>
        <fullName evidence="7">UPF0056 membrane protein</fullName>
    </recommendedName>
</protein>
<evidence type="ECO:0000256" key="6">
    <source>
        <dbReference type="ARBA" id="ARBA00023136"/>
    </source>
</evidence>
<keyword evidence="9" id="KW-1185">Reference proteome</keyword>
<keyword evidence="5 7" id="KW-1133">Transmembrane helix</keyword>
<feature type="transmembrane region" description="Helical" evidence="7">
    <location>
        <begin position="73"/>
        <end position="91"/>
    </location>
</feature>
<keyword evidence="4 7" id="KW-0812">Transmembrane</keyword>
<dbReference type="PANTHER" id="PTHR33508:SF1">
    <property type="entry name" value="UPF0056 MEMBRANE PROTEIN YHCE"/>
    <property type="match status" value="1"/>
</dbReference>
<dbReference type="GO" id="GO:0005886">
    <property type="term" value="C:plasma membrane"/>
    <property type="evidence" value="ECO:0007669"/>
    <property type="project" value="UniProtKB-SubCell"/>
</dbReference>
<evidence type="ECO:0000313" key="8">
    <source>
        <dbReference type="EMBL" id="MST99006.1"/>
    </source>
</evidence>
<organism evidence="8 9">
    <name type="scientific">Victivallis lenta</name>
    <dbReference type="NCBI Taxonomy" id="2606640"/>
    <lineage>
        <taxon>Bacteria</taxon>
        <taxon>Pseudomonadati</taxon>
        <taxon>Lentisphaerota</taxon>
        <taxon>Lentisphaeria</taxon>
        <taxon>Victivallales</taxon>
        <taxon>Victivallaceae</taxon>
        <taxon>Victivallis</taxon>
    </lineage>
</organism>
<dbReference type="PANTHER" id="PTHR33508">
    <property type="entry name" value="UPF0056 MEMBRANE PROTEIN YHCE"/>
    <property type="match status" value="1"/>
</dbReference>
<evidence type="ECO:0000256" key="7">
    <source>
        <dbReference type="RuleBase" id="RU362048"/>
    </source>
</evidence>
<comment type="caution">
    <text evidence="7">Lacks conserved residue(s) required for the propagation of feature annotation.</text>
</comment>
<evidence type="ECO:0000256" key="4">
    <source>
        <dbReference type="ARBA" id="ARBA00022692"/>
    </source>
</evidence>
<comment type="caution">
    <text evidence="8">The sequence shown here is derived from an EMBL/GenBank/DDBJ whole genome shotgun (WGS) entry which is preliminary data.</text>
</comment>
<keyword evidence="3" id="KW-1003">Cell membrane</keyword>
<gene>
    <name evidence="8" type="ORF">FYJ85_18380</name>
</gene>
<accession>A0A844G6M9</accession>
<evidence type="ECO:0000256" key="1">
    <source>
        <dbReference type="ARBA" id="ARBA00004651"/>
    </source>
</evidence>
<reference evidence="8 9" key="1">
    <citation type="submission" date="2019-08" db="EMBL/GenBank/DDBJ databases">
        <title>In-depth cultivation of the pig gut microbiome towards novel bacterial diversity and tailored functional studies.</title>
        <authorList>
            <person name="Wylensek D."/>
            <person name="Hitch T.C.A."/>
            <person name="Clavel T."/>
        </authorList>
    </citation>
    <scope>NUCLEOTIDE SEQUENCE [LARGE SCALE GENOMIC DNA]</scope>
    <source>
        <strain evidence="8 9">BBE-744-WT-12</strain>
    </source>
</reference>
<comment type="similarity">
    <text evidence="2 7">Belongs to the UPF0056 (MarC) family.</text>
</comment>
<dbReference type="AlphaFoldDB" id="A0A844G6M9"/>
<proteinExistence type="inferred from homology"/>